<evidence type="ECO:0000256" key="7">
    <source>
        <dbReference type="SAM" id="MobiDB-lite"/>
    </source>
</evidence>
<proteinExistence type="predicted"/>
<keyword evidence="3" id="KW-0805">Transcription regulation</keyword>
<dbReference type="AlphaFoldDB" id="A0A022R1D3"/>
<feature type="region of interest" description="Disordered" evidence="7">
    <location>
        <begin position="72"/>
        <end position="99"/>
    </location>
</feature>
<keyword evidence="6" id="KW-0539">Nucleus</keyword>
<evidence type="ECO:0000256" key="2">
    <source>
        <dbReference type="ARBA" id="ARBA00022737"/>
    </source>
</evidence>
<evidence type="ECO:0000256" key="5">
    <source>
        <dbReference type="ARBA" id="ARBA00023163"/>
    </source>
</evidence>
<dbReference type="STRING" id="4155.A0A022R1D3"/>
<dbReference type="PANTHER" id="PTHR47997:SF75">
    <property type="entry name" value="MYB DOMAIN PROTEIN 55"/>
    <property type="match status" value="1"/>
</dbReference>
<organism evidence="10 11">
    <name type="scientific">Erythranthe guttata</name>
    <name type="common">Yellow monkey flower</name>
    <name type="synonym">Mimulus guttatus</name>
    <dbReference type="NCBI Taxonomy" id="4155"/>
    <lineage>
        <taxon>Eukaryota</taxon>
        <taxon>Viridiplantae</taxon>
        <taxon>Streptophyta</taxon>
        <taxon>Embryophyta</taxon>
        <taxon>Tracheophyta</taxon>
        <taxon>Spermatophyta</taxon>
        <taxon>Magnoliopsida</taxon>
        <taxon>eudicotyledons</taxon>
        <taxon>Gunneridae</taxon>
        <taxon>Pentapetalae</taxon>
        <taxon>asterids</taxon>
        <taxon>lamiids</taxon>
        <taxon>Lamiales</taxon>
        <taxon>Phrymaceae</taxon>
        <taxon>Erythranthe</taxon>
    </lineage>
</organism>
<dbReference type="PROSITE" id="PS51294">
    <property type="entry name" value="HTH_MYB"/>
    <property type="match status" value="1"/>
</dbReference>
<keyword evidence="11" id="KW-1185">Reference proteome</keyword>
<keyword evidence="4" id="KW-0238">DNA-binding</keyword>
<dbReference type="PROSITE" id="PS50090">
    <property type="entry name" value="MYB_LIKE"/>
    <property type="match status" value="1"/>
</dbReference>
<reference evidence="10 11" key="1">
    <citation type="journal article" date="2013" name="Proc. Natl. Acad. Sci. U.S.A.">
        <title>Fine-scale variation in meiotic recombination in Mimulus inferred from population shotgun sequencing.</title>
        <authorList>
            <person name="Hellsten U."/>
            <person name="Wright K.M."/>
            <person name="Jenkins J."/>
            <person name="Shu S."/>
            <person name="Yuan Y."/>
            <person name="Wessler S.R."/>
            <person name="Schmutz J."/>
            <person name="Willis J.H."/>
            <person name="Rokhsar D.S."/>
        </authorList>
    </citation>
    <scope>NUCLEOTIDE SEQUENCE [LARGE SCALE GENOMIC DNA]</scope>
    <source>
        <strain evidence="11">cv. DUN x IM62</strain>
    </source>
</reference>
<feature type="domain" description="HTH myb-type" evidence="9">
    <location>
        <begin position="1"/>
        <end position="35"/>
    </location>
</feature>
<feature type="compositionally biased region" description="Low complexity" evidence="7">
    <location>
        <begin position="76"/>
        <end position="98"/>
    </location>
</feature>
<feature type="domain" description="Myb-like" evidence="8">
    <location>
        <begin position="1"/>
        <end position="31"/>
    </location>
</feature>
<accession>A0A022R1D3</accession>
<dbReference type="Proteomes" id="UP000030748">
    <property type="component" value="Unassembled WGS sequence"/>
</dbReference>
<evidence type="ECO:0000313" key="11">
    <source>
        <dbReference type="Proteomes" id="UP000030748"/>
    </source>
</evidence>
<dbReference type="Gene3D" id="1.10.10.60">
    <property type="entry name" value="Homeodomain-like"/>
    <property type="match status" value="1"/>
</dbReference>
<comment type="subcellular location">
    <subcellularLocation>
        <location evidence="1">Nucleus</location>
    </subcellularLocation>
</comment>
<dbReference type="EMBL" id="KI630752">
    <property type="protein sequence ID" value="EYU33784.1"/>
    <property type="molecule type" value="Genomic_DNA"/>
</dbReference>
<dbReference type="Pfam" id="PF00249">
    <property type="entry name" value="Myb_DNA-binding"/>
    <property type="match status" value="1"/>
</dbReference>
<dbReference type="GO" id="GO:0005634">
    <property type="term" value="C:nucleus"/>
    <property type="evidence" value="ECO:0007669"/>
    <property type="project" value="UniProtKB-SubCell"/>
</dbReference>
<feature type="region of interest" description="Disordered" evidence="7">
    <location>
        <begin position="136"/>
        <end position="156"/>
    </location>
</feature>
<dbReference type="SUPFAM" id="SSF46689">
    <property type="entry name" value="Homeodomain-like"/>
    <property type="match status" value="1"/>
</dbReference>
<protein>
    <submittedName>
        <fullName evidence="10">Uncharacterized protein</fullName>
    </submittedName>
</protein>
<evidence type="ECO:0000256" key="3">
    <source>
        <dbReference type="ARBA" id="ARBA00023015"/>
    </source>
</evidence>
<evidence type="ECO:0000313" key="10">
    <source>
        <dbReference type="EMBL" id="EYU33784.1"/>
    </source>
</evidence>
<evidence type="ECO:0000256" key="1">
    <source>
        <dbReference type="ARBA" id="ARBA00004123"/>
    </source>
</evidence>
<dbReference type="InterPro" id="IPR017930">
    <property type="entry name" value="Myb_dom"/>
</dbReference>
<keyword evidence="2" id="KW-0677">Repeat</keyword>
<dbReference type="InterPro" id="IPR009057">
    <property type="entry name" value="Homeodomain-like_sf"/>
</dbReference>
<dbReference type="GO" id="GO:0003677">
    <property type="term" value="F:DNA binding"/>
    <property type="evidence" value="ECO:0007669"/>
    <property type="project" value="UniProtKB-KW"/>
</dbReference>
<dbReference type="InterPro" id="IPR051953">
    <property type="entry name" value="Plant_SW-associated_TFs"/>
</dbReference>
<gene>
    <name evidence="10" type="ORF">MIMGU_mgv1a022022mg</name>
</gene>
<evidence type="ECO:0000256" key="6">
    <source>
        <dbReference type="ARBA" id="ARBA00023242"/>
    </source>
</evidence>
<sequence>MLSNFRRWSKIASRFPGRTDNEIKNVWNIHLKKRVTKENIAPHVNINVGQLLDQGVQLDSDANYEKPEFLNVKSVSGHSPPTSSYASSSGFSNSNEGNTKANEALEHNYSNGKIEIPLEYSDVDLWELFDSLDELDNGGRGNRDSDPSNADIGTDGGNWIRLLENELGLTKKQKNKNFAV</sequence>
<evidence type="ECO:0000259" key="9">
    <source>
        <dbReference type="PROSITE" id="PS51294"/>
    </source>
</evidence>
<keyword evidence="5" id="KW-0804">Transcription</keyword>
<dbReference type="InterPro" id="IPR001005">
    <property type="entry name" value="SANT/Myb"/>
</dbReference>
<dbReference type="PhylomeDB" id="A0A022R1D3"/>
<evidence type="ECO:0000256" key="4">
    <source>
        <dbReference type="ARBA" id="ARBA00023125"/>
    </source>
</evidence>
<dbReference type="eggNOG" id="KOG0048">
    <property type="taxonomic scope" value="Eukaryota"/>
</dbReference>
<dbReference type="CDD" id="cd00167">
    <property type="entry name" value="SANT"/>
    <property type="match status" value="1"/>
</dbReference>
<evidence type="ECO:0000259" key="8">
    <source>
        <dbReference type="PROSITE" id="PS50090"/>
    </source>
</evidence>
<dbReference type="PANTHER" id="PTHR47997">
    <property type="entry name" value="MYB DOMAIN PROTEIN 55"/>
    <property type="match status" value="1"/>
</dbReference>
<name>A0A022R1D3_ERYGU</name>